<evidence type="ECO:0000256" key="3">
    <source>
        <dbReference type="ARBA" id="ARBA00022723"/>
    </source>
</evidence>
<feature type="domain" description="Molybdopterin oxidoreductase" evidence="7">
    <location>
        <begin position="1"/>
        <end position="332"/>
    </location>
</feature>
<dbReference type="InterPro" id="IPR050123">
    <property type="entry name" value="Prok_molybdopt-oxidoreductase"/>
</dbReference>
<evidence type="ECO:0000313" key="10">
    <source>
        <dbReference type="Proteomes" id="UP000242329"/>
    </source>
</evidence>
<evidence type="ECO:0000313" key="9">
    <source>
        <dbReference type="EMBL" id="SHH01311.1"/>
    </source>
</evidence>
<dbReference type="GO" id="GO:0051539">
    <property type="term" value="F:4 iron, 4 sulfur cluster binding"/>
    <property type="evidence" value="ECO:0007669"/>
    <property type="project" value="UniProtKB-KW"/>
</dbReference>
<dbReference type="PANTHER" id="PTHR43105">
    <property type="entry name" value="RESPIRATORY NITRATE REDUCTASE"/>
    <property type="match status" value="1"/>
</dbReference>
<reference evidence="10" key="1">
    <citation type="submission" date="2016-11" db="EMBL/GenBank/DDBJ databases">
        <authorList>
            <person name="Varghese N."/>
            <person name="Submissions S."/>
        </authorList>
    </citation>
    <scope>NUCLEOTIDE SEQUENCE [LARGE SCALE GENOMIC DNA]</scope>
    <source>
        <strain evidence="10">DSM 11003</strain>
    </source>
</reference>
<dbReference type="InterPro" id="IPR006656">
    <property type="entry name" value="Mopterin_OxRdtase"/>
</dbReference>
<dbReference type="GO" id="GO:0008863">
    <property type="term" value="F:formate dehydrogenase (NAD+) activity"/>
    <property type="evidence" value="ECO:0007669"/>
    <property type="project" value="InterPro"/>
</dbReference>
<keyword evidence="4" id="KW-0560">Oxidoreductase</keyword>
<protein>
    <submittedName>
        <fullName evidence="9">Formate dehydrogenase (NADP) alpha subunit</fullName>
    </submittedName>
</protein>
<evidence type="ECO:0000256" key="5">
    <source>
        <dbReference type="ARBA" id="ARBA00023004"/>
    </source>
</evidence>
<dbReference type="STRING" id="1123382.SAMN02745221_01473"/>
<dbReference type="FunFam" id="3.40.228.10:FF:000002">
    <property type="entry name" value="Formate dehydrogenase subunit alpha"/>
    <property type="match status" value="1"/>
</dbReference>
<keyword evidence="6" id="KW-0411">Iron-sulfur</keyword>
<dbReference type="NCBIfam" id="TIGR01591">
    <property type="entry name" value="Fdh-alpha"/>
    <property type="match status" value="1"/>
</dbReference>
<dbReference type="CDD" id="cd02753">
    <property type="entry name" value="MopB_Formate-Dh-H"/>
    <property type="match status" value="1"/>
</dbReference>
<dbReference type="SUPFAM" id="SSF50692">
    <property type="entry name" value="ADC-like"/>
    <property type="match status" value="1"/>
</dbReference>
<dbReference type="InterPro" id="IPR041925">
    <property type="entry name" value="CT_Formate-Dh_H"/>
</dbReference>
<dbReference type="CDD" id="cd02790">
    <property type="entry name" value="MopB_CT_Formate-Dh_H"/>
    <property type="match status" value="1"/>
</dbReference>
<dbReference type="InterPro" id="IPR006657">
    <property type="entry name" value="MoPterin_dinucl-bd_dom"/>
</dbReference>
<evidence type="ECO:0000256" key="2">
    <source>
        <dbReference type="ARBA" id="ARBA00022485"/>
    </source>
</evidence>
<evidence type="ECO:0000259" key="7">
    <source>
        <dbReference type="Pfam" id="PF00384"/>
    </source>
</evidence>
<dbReference type="Proteomes" id="UP000242329">
    <property type="component" value="Unassembled WGS sequence"/>
</dbReference>
<dbReference type="Gene3D" id="3.40.50.740">
    <property type="match status" value="1"/>
</dbReference>
<name>A0A1M5PHZ0_9FIRM</name>
<dbReference type="GO" id="GO:0015942">
    <property type="term" value="P:formate metabolic process"/>
    <property type="evidence" value="ECO:0007669"/>
    <property type="project" value="InterPro"/>
</dbReference>
<gene>
    <name evidence="9" type="ORF">SAMN02745221_01473</name>
</gene>
<dbReference type="GO" id="GO:0046872">
    <property type="term" value="F:metal ion binding"/>
    <property type="evidence" value="ECO:0007669"/>
    <property type="project" value="UniProtKB-KW"/>
</dbReference>
<feature type="domain" description="Molybdopterin dinucleotide-binding" evidence="8">
    <location>
        <begin position="415"/>
        <end position="521"/>
    </location>
</feature>
<dbReference type="PANTHER" id="PTHR43105:SF14">
    <property type="entry name" value="FORMATE DEHYDROGENASE H"/>
    <property type="match status" value="1"/>
</dbReference>
<dbReference type="InterPro" id="IPR041924">
    <property type="entry name" value="Formate_Dh-H_N"/>
</dbReference>
<proteinExistence type="inferred from homology"/>
<keyword evidence="3" id="KW-0479">Metal-binding</keyword>
<keyword evidence="10" id="KW-1185">Reference proteome</keyword>
<dbReference type="InterPro" id="IPR009010">
    <property type="entry name" value="Asp_de-COase-like_dom_sf"/>
</dbReference>
<dbReference type="EMBL" id="FQWY01000023">
    <property type="protein sequence ID" value="SHH01311.1"/>
    <property type="molecule type" value="Genomic_DNA"/>
</dbReference>
<organism evidence="9 10">
    <name type="scientific">Thermosyntropha lipolytica DSM 11003</name>
    <dbReference type="NCBI Taxonomy" id="1123382"/>
    <lineage>
        <taxon>Bacteria</taxon>
        <taxon>Bacillati</taxon>
        <taxon>Bacillota</taxon>
        <taxon>Clostridia</taxon>
        <taxon>Eubacteriales</taxon>
        <taxon>Syntrophomonadaceae</taxon>
        <taxon>Thermosyntropha</taxon>
    </lineage>
</organism>
<dbReference type="Gene3D" id="3.40.228.10">
    <property type="entry name" value="Dimethylsulfoxide Reductase, domain 2"/>
    <property type="match status" value="1"/>
</dbReference>
<accession>A0A1M5PHZ0</accession>
<dbReference type="SUPFAM" id="SSF53706">
    <property type="entry name" value="Formate dehydrogenase/DMSO reductase, domains 1-3"/>
    <property type="match status" value="1"/>
</dbReference>
<dbReference type="GO" id="GO:0016020">
    <property type="term" value="C:membrane"/>
    <property type="evidence" value="ECO:0007669"/>
    <property type="project" value="TreeGrafter"/>
</dbReference>
<dbReference type="Pfam" id="PF01568">
    <property type="entry name" value="Molydop_binding"/>
    <property type="match status" value="1"/>
</dbReference>
<sequence>MTNSIKDLEEEAEVIFLIGTNTTENHPVIGYKIRQNVLKRGAKLIVADPRRIELADLAEVYLPFKPGTDIMLINAMMHVIIKENLLDKEFIEKRTEGFEEVKEIVEKYTPELAARICGVPAEDIVKAARIYAEADKAAICYAMGVTQHSKGTDNVKAICNLAMLTGNIGKPGSGVNPLRGQNNVQGACDMGGLPDVYPGYQKVEIEENRSKFEKAWGVKLPDRKGLTLTEAINAALEGKIKALYIMGENPMLSDPDSHHVEEALDNLEFLVVQDIFLTETAAKADVVLPGVSFAEKDGTFTNTERRVQRVRKAVNPRGNAKPDWQILCEVATRLGYPMSYQSPEEIFEEIRSLTPSYAGITYKRIEETGIQWPCPDTDHPGTPILHKEKFVRGRGKFHPVEYREAAEMPDDEYPLILTTGRNLYHYHTGTMTRRVAAIDQHKPHNEVEIHPRTAQLYGIKDGDMVRLSTRRGSIKLKARITENIKEGVVFTTFHFGEAAANHLTNASALDPVAKIPEFKVAAARIEKI</sequence>
<dbReference type="GO" id="GO:0003954">
    <property type="term" value="F:NADH dehydrogenase activity"/>
    <property type="evidence" value="ECO:0007669"/>
    <property type="project" value="TreeGrafter"/>
</dbReference>
<dbReference type="GO" id="GO:0022904">
    <property type="term" value="P:respiratory electron transport chain"/>
    <property type="evidence" value="ECO:0007669"/>
    <property type="project" value="TreeGrafter"/>
</dbReference>
<evidence type="ECO:0000256" key="1">
    <source>
        <dbReference type="ARBA" id="ARBA00007023"/>
    </source>
</evidence>
<evidence type="ECO:0000259" key="8">
    <source>
        <dbReference type="Pfam" id="PF01568"/>
    </source>
</evidence>
<dbReference type="Pfam" id="PF00384">
    <property type="entry name" value="Molybdopterin"/>
    <property type="match status" value="1"/>
</dbReference>
<dbReference type="Gene3D" id="2.40.40.20">
    <property type="match status" value="1"/>
</dbReference>
<comment type="similarity">
    <text evidence="1">In the C-terminal section; belongs to the prokaryotic molybdopterin-containing oxidoreductase family.</text>
</comment>
<evidence type="ECO:0000256" key="6">
    <source>
        <dbReference type="ARBA" id="ARBA00023014"/>
    </source>
</evidence>
<dbReference type="InterPro" id="IPR006478">
    <property type="entry name" value="Formate_DH_asu"/>
</dbReference>
<keyword evidence="5" id="KW-0408">Iron</keyword>
<evidence type="ECO:0000256" key="4">
    <source>
        <dbReference type="ARBA" id="ARBA00023002"/>
    </source>
</evidence>
<dbReference type="GO" id="GO:0043546">
    <property type="term" value="F:molybdopterin cofactor binding"/>
    <property type="evidence" value="ECO:0007669"/>
    <property type="project" value="InterPro"/>
</dbReference>
<dbReference type="AlphaFoldDB" id="A0A1M5PHZ0"/>
<keyword evidence="2" id="KW-0004">4Fe-4S</keyword>